<dbReference type="OrthoDB" id="277950at2"/>
<keyword evidence="2" id="KW-0677">Repeat</keyword>
<dbReference type="PROSITE" id="PS00678">
    <property type="entry name" value="WD_REPEATS_1"/>
    <property type="match status" value="3"/>
</dbReference>
<dbReference type="InterPro" id="IPR015943">
    <property type="entry name" value="WD40/YVTN_repeat-like_dom_sf"/>
</dbReference>
<gene>
    <name evidence="4" type="ORF">BSF38_03138</name>
</gene>
<feature type="repeat" description="WD" evidence="3">
    <location>
        <begin position="14"/>
        <end position="55"/>
    </location>
</feature>
<dbReference type="SMART" id="SM00320">
    <property type="entry name" value="WD40"/>
    <property type="match status" value="7"/>
</dbReference>
<organism evidence="4 5">
    <name type="scientific">Paludisphaera borealis</name>
    <dbReference type="NCBI Taxonomy" id="1387353"/>
    <lineage>
        <taxon>Bacteria</taxon>
        <taxon>Pseudomonadati</taxon>
        <taxon>Planctomycetota</taxon>
        <taxon>Planctomycetia</taxon>
        <taxon>Isosphaerales</taxon>
        <taxon>Isosphaeraceae</taxon>
        <taxon>Paludisphaera</taxon>
    </lineage>
</organism>
<evidence type="ECO:0000256" key="1">
    <source>
        <dbReference type="ARBA" id="ARBA00022574"/>
    </source>
</evidence>
<dbReference type="AlphaFoldDB" id="A0A1U7CRU6"/>
<keyword evidence="1 3" id="KW-0853">WD repeat</keyword>
<dbReference type="InterPro" id="IPR020472">
    <property type="entry name" value="WD40_PAC1"/>
</dbReference>
<dbReference type="PROSITE" id="PS50082">
    <property type="entry name" value="WD_REPEATS_2"/>
    <property type="match status" value="4"/>
</dbReference>
<dbReference type="PANTHER" id="PTHR19879">
    <property type="entry name" value="TRANSCRIPTION INITIATION FACTOR TFIID"/>
    <property type="match status" value="1"/>
</dbReference>
<dbReference type="SUPFAM" id="SSF50998">
    <property type="entry name" value="Quinoprotein alcohol dehydrogenase-like"/>
    <property type="match status" value="1"/>
</dbReference>
<dbReference type="PANTHER" id="PTHR19879:SF9">
    <property type="entry name" value="TRANSCRIPTION INITIATION FACTOR TFIID SUBUNIT 5"/>
    <property type="match status" value="1"/>
</dbReference>
<evidence type="ECO:0000256" key="2">
    <source>
        <dbReference type="ARBA" id="ARBA00022737"/>
    </source>
</evidence>
<feature type="repeat" description="WD" evidence="3">
    <location>
        <begin position="207"/>
        <end position="240"/>
    </location>
</feature>
<dbReference type="CDD" id="cd00200">
    <property type="entry name" value="WD40"/>
    <property type="match status" value="1"/>
</dbReference>
<name>A0A1U7CRU6_9BACT</name>
<reference evidence="5" key="1">
    <citation type="submission" date="2016-12" db="EMBL/GenBank/DDBJ databases">
        <title>Comparative genomics of four Isosphaeraceae planctomycetes: a common pool of plasmids and glycoside hydrolase genes.</title>
        <authorList>
            <person name="Ivanova A."/>
        </authorList>
    </citation>
    <scope>NUCLEOTIDE SEQUENCE [LARGE SCALE GENOMIC DNA]</scope>
    <source>
        <strain evidence="5">PX4</strain>
    </source>
</reference>
<evidence type="ECO:0000313" key="4">
    <source>
        <dbReference type="EMBL" id="APW61616.1"/>
    </source>
</evidence>
<dbReference type="PROSITE" id="PS50294">
    <property type="entry name" value="WD_REPEATS_REGION"/>
    <property type="match status" value="4"/>
</dbReference>
<accession>A0A1U7CRU6</accession>
<evidence type="ECO:0000256" key="3">
    <source>
        <dbReference type="PROSITE-ProRule" id="PRU00221"/>
    </source>
</evidence>
<feature type="repeat" description="WD" evidence="3">
    <location>
        <begin position="291"/>
        <end position="325"/>
    </location>
</feature>
<proteinExistence type="predicted"/>
<dbReference type="Proteomes" id="UP000186309">
    <property type="component" value="Chromosome"/>
</dbReference>
<keyword evidence="5" id="KW-1185">Reference proteome</keyword>
<dbReference type="Pfam" id="PF00400">
    <property type="entry name" value="WD40"/>
    <property type="match status" value="7"/>
</dbReference>
<dbReference type="InterPro" id="IPR011047">
    <property type="entry name" value="Quinoprotein_ADH-like_sf"/>
</dbReference>
<dbReference type="Gene3D" id="2.130.10.10">
    <property type="entry name" value="YVTN repeat-like/Quinoprotein amine dehydrogenase"/>
    <property type="match status" value="2"/>
</dbReference>
<evidence type="ECO:0000313" key="5">
    <source>
        <dbReference type="Proteomes" id="UP000186309"/>
    </source>
</evidence>
<dbReference type="EMBL" id="CP019082">
    <property type="protein sequence ID" value="APW61616.1"/>
    <property type="molecule type" value="Genomic_DNA"/>
</dbReference>
<dbReference type="RefSeq" id="WP_076347112.1">
    <property type="nucleotide sequence ID" value="NZ_CP019082.1"/>
</dbReference>
<dbReference type="PRINTS" id="PR00320">
    <property type="entry name" value="GPROTEINBRPT"/>
</dbReference>
<sequence>MALTMEAKPLRGGLARHSDVVTSVAFSPDGGTLVSGGWDGQIKLWDLRTGPAGMKLERVLRGVWDEVEAVAFSPDGSLVAGLGTGWDGEPFGAVTLWNREGGRGRRLLRTPGKVDAMAFSPDGLTLATAGGEGRTVTLWNAVTGAERMRLPEHSAPVWSVEFSRDGTMLAAGSGVVPAMVDPAIEDRIGEVKIWDLTGAEPTPRVRLIGHEYGTAAVTFSPDGATVASGGFDRGVKLWDVARGVPRAEPEGHKGWVAALAFSPDGSLLATGSHDQTVRLWDAVDGRPRAILRGHTGNVYSVAFSPDGRLLASGSLDGAVRLWDVDQSMGTGLDL</sequence>
<dbReference type="InterPro" id="IPR001680">
    <property type="entry name" value="WD40_rpt"/>
</dbReference>
<dbReference type="STRING" id="1387353.BSF38_03138"/>
<protein>
    <submittedName>
        <fullName evidence="4">Uncharacterized protein</fullName>
    </submittedName>
</protein>
<feature type="repeat" description="WD" evidence="3">
    <location>
        <begin position="249"/>
        <end position="290"/>
    </location>
</feature>
<dbReference type="KEGG" id="pbor:BSF38_03138"/>
<dbReference type="InterPro" id="IPR019775">
    <property type="entry name" value="WD40_repeat_CS"/>
</dbReference>